<dbReference type="PANTHER" id="PTHR35687:SF1">
    <property type="entry name" value="OS07G0516700 PROTEIN"/>
    <property type="match status" value="1"/>
</dbReference>
<dbReference type="Proteomes" id="UP000257109">
    <property type="component" value="Unassembled WGS sequence"/>
</dbReference>
<dbReference type="EMBL" id="QJKJ01008229">
    <property type="protein sequence ID" value="RDX80416.1"/>
    <property type="molecule type" value="Genomic_DNA"/>
</dbReference>
<dbReference type="AlphaFoldDB" id="A0A371FQ42"/>
<gene>
    <name evidence="1" type="ORF">CR513_39030</name>
</gene>
<comment type="caution">
    <text evidence="1">The sequence shown here is derived from an EMBL/GenBank/DDBJ whole genome shotgun (WGS) entry which is preliminary data.</text>
</comment>
<name>A0A371FQ42_MUCPR</name>
<feature type="non-terminal residue" evidence="1">
    <location>
        <position position="1"/>
    </location>
</feature>
<accession>A0A371FQ42</accession>
<proteinExistence type="predicted"/>
<organism evidence="1 2">
    <name type="scientific">Mucuna pruriens</name>
    <name type="common">Velvet bean</name>
    <name type="synonym">Dolichos pruriens</name>
    <dbReference type="NCBI Taxonomy" id="157652"/>
    <lineage>
        <taxon>Eukaryota</taxon>
        <taxon>Viridiplantae</taxon>
        <taxon>Streptophyta</taxon>
        <taxon>Embryophyta</taxon>
        <taxon>Tracheophyta</taxon>
        <taxon>Spermatophyta</taxon>
        <taxon>Magnoliopsida</taxon>
        <taxon>eudicotyledons</taxon>
        <taxon>Gunneridae</taxon>
        <taxon>Pentapetalae</taxon>
        <taxon>rosids</taxon>
        <taxon>fabids</taxon>
        <taxon>Fabales</taxon>
        <taxon>Fabaceae</taxon>
        <taxon>Papilionoideae</taxon>
        <taxon>50 kb inversion clade</taxon>
        <taxon>NPAAA clade</taxon>
        <taxon>indigoferoid/millettioid clade</taxon>
        <taxon>Phaseoleae</taxon>
        <taxon>Mucuna</taxon>
    </lineage>
</organism>
<dbReference type="PANTHER" id="PTHR35687">
    <property type="entry name" value="OS07G0516700 PROTEIN"/>
    <property type="match status" value="1"/>
</dbReference>
<dbReference type="OrthoDB" id="1909082at2759"/>
<keyword evidence="2" id="KW-1185">Reference proteome</keyword>
<sequence length="175" mass="19717">MALSRRPYAYSKVDKEDPEEILHRRAQFLIHKVLEKANSRRKPSCLRIRISKLKVKIGKRLRRLRKRIMSGVSAAKLGIQGHVMSPLKTWKRFFGRGRQSLITLPPLILDSVVAEVDETAIFVVLNYGSLLHSLAILISLYGTCMNLITTSRSLNSQTEPYPVSAPIGLARTQPG</sequence>
<protein>
    <submittedName>
        <fullName evidence="1">Uncharacterized protein</fullName>
    </submittedName>
</protein>
<reference evidence="1" key="1">
    <citation type="submission" date="2018-05" db="EMBL/GenBank/DDBJ databases">
        <title>Draft genome of Mucuna pruriens seed.</title>
        <authorList>
            <person name="Nnadi N.E."/>
            <person name="Vos R."/>
            <person name="Hasami M.H."/>
            <person name="Devisetty U.K."/>
            <person name="Aguiy J.C."/>
        </authorList>
    </citation>
    <scope>NUCLEOTIDE SEQUENCE [LARGE SCALE GENOMIC DNA]</scope>
    <source>
        <strain evidence="1">JCA_2017</strain>
    </source>
</reference>
<evidence type="ECO:0000313" key="2">
    <source>
        <dbReference type="Proteomes" id="UP000257109"/>
    </source>
</evidence>
<evidence type="ECO:0000313" key="1">
    <source>
        <dbReference type="EMBL" id="RDX80416.1"/>
    </source>
</evidence>